<keyword evidence="12" id="KW-1185">Reference proteome</keyword>
<dbReference type="InterPro" id="IPR018247">
    <property type="entry name" value="EF_Hand_1_Ca_BS"/>
</dbReference>
<comment type="catalytic activity">
    <reaction evidence="1">
        <text>[protein]-peptidylproline (omega=180) = [protein]-peptidylproline (omega=0)</text>
        <dbReference type="Rhea" id="RHEA:16237"/>
        <dbReference type="Rhea" id="RHEA-COMP:10747"/>
        <dbReference type="Rhea" id="RHEA-COMP:10748"/>
        <dbReference type="ChEBI" id="CHEBI:83833"/>
        <dbReference type="ChEBI" id="CHEBI:83834"/>
        <dbReference type="EC" id="5.2.1.8"/>
    </reaction>
</comment>
<evidence type="ECO:0000256" key="7">
    <source>
        <dbReference type="ARBA" id="ARBA00023235"/>
    </source>
</evidence>
<dbReference type="PROSITE" id="PS50222">
    <property type="entry name" value="EF_HAND_2"/>
    <property type="match status" value="1"/>
</dbReference>
<proteinExistence type="predicted"/>
<evidence type="ECO:0000256" key="6">
    <source>
        <dbReference type="ARBA" id="ARBA00023110"/>
    </source>
</evidence>
<protein>
    <recommendedName>
        <fullName evidence="2">peptidylprolyl isomerase</fullName>
        <ecNumber evidence="2">5.2.1.8</ecNumber>
    </recommendedName>
    <alternativeName>
        <fullName evidence="8">Rotamase</fullName>
    </alternativeName>
</protein>
<dbReference type="InterPro" id="IPR011992">
    <property type="entry name" value="EF-hand-dom_pair"/>
</dbReference>
<feature type="chain" id="PRO_5017992396" description="peptidylprolyl isomerase" evidence="9">
    <location>
        <begin position="22"/>
        <end position="130"/>
    </location>
</feature>
<evidence type="ECO:0000313" key="12">
    <source>
        <dbReference type="Proteomes" id="UP000275408"/>
    </source>
</evidence>
<dbReference type="GO" id="GO:0005509">
    <property type="term" value="F:calcium ion binding"/>
    <property type="evidence" value="ECO:0007669"/>
    <property type="project" value="InterPro"/>
</dbReference>
<keyword evidence="7" id="KW-0413">Isomerase</keyword>
<keyword evidence="3 9" id="KW-0732">Signal</keyword>
<evidence type="ECO:0000256" key="5">
    <source>
        <dbReference type="ARBA" id="ARBA00022837"/>
    </source>
</evidence>
<name>A0A3M6ULN6_POCDA</name>
<dbReference type="Gene3D" id="1.10.238.10">
    <property type="entry name" value="EF-hand"/>
    <property type="match status" value="1"/>
</dbReference>
<dbReference type="Pfam" id="PF00036">
    <property type="entry name" value="EF-hand_1"/>
    <property type="match status" value="1"/>
</dbReference>
<dbReference type="GO" id="GO:0003755">
    <property type="term" value="F:peptidyl-prolyl cis-trans isomerase activity"/>
    <property type="evidence" value="ECO:0007669"/>
    <property type="project" value="UniProtKB-KW"/>
</dbReference>
<dbReference type="PANTHER" id="PTHR46222:SF3">
    <property type="entry name" value="PEPTIDYLPROLYL ISOMERASE"/>
    <property type="match status" value="1"/>
</dbReference>
<evidence type="ECO:0000256" key="1">
    <source>
        <dbReference type="ARBA" id="ARBA00000971"/>
    </source>
</evidence>
<feature type="signal peptide" evidence="9">
    <location>
        <begin position="1"/>
        <end position="21"/>
    </location>
</feature>
<keyword evidence="6" id="KW-0697">Rotamase</keyword>
<reference evidence="11 12" key="1">
    <citation type="journal article" date="2018" name="Sci. Rep.">
        <title>Comparative analysis of the Pocillopora damicornis genome highlights role of immune system in coral evolution.</title>
        <authorList>
            <person name="Cunning R."/>
            <person name="Bay R.A."/>
            <person name="Gillette P."/>
            <person name="Baker A.C."/>
            <person name="Traylor-Knowles N."/>
        </authorList>
    </citation>
    <scope>NUCLEOTIDE SEQUENCE [LARGE SCALE GENOMIC DNA]</scope>
    <source>
        <strain evidence="11">RSMAS</strain>
        <tissue evidence="11">Whole animal</tissue>
    </source>
</reference>
<dbReference type="OrthoDB" id="1902587at2759"/>
<dbReference type="EMBL" id="RCHS01001253">
    <property type="protein sequence ID" value="RMX54489.1"/>
    <property type="molecule type" value="Genomic_DNA"/>
</dbReference>
<evidence type="ECO:0000256" key="8">
    <source>
        <dbReference type="ARBA" id="ARBA00029569"/>
    </source>
</evidence>
<dbReference type="PROSITE" id="PS00018">
    <property type="entry name" value="EF_HAND_1"/>
    <property type="match status" value="1"/>
</dbReference>
<dbReference type="Proteomes" id="UP000275408">
    <property type="component" value="Unassembled WGS sequence"/>
</dbReference>
<evidence type="ECO:0000256" key="3">
    <source>
        <dbReference type="ARBA" id="ARBA00022729"/>
    </source>
</evidence>
<organism evidence="11 12">
    <name type="scientific">Pocillopora damicornis</name>
    <name type="common">Cauliflower coral</name>
    <name type="synonym">Millepora damicornis</name>
    <dbReference type="NCBI Taxonomy" id="46731"/>
    <lineage>
        <taxon>Eukaryota</taxon>
        <taxon>Metazoa</taxon>
        <taxon>Cnidaria</taxon>
        <taxon>Anthozoa</taxon>
        <taxon>Hexacorallia</taxon>
        <taxon>Scleractinia</taxon>
        <taxon>Astrocoeniina</taxon>
        <taxon>Pocilloporidae</taxon>
        <taxon>Pocillopora</taxon>
    </lineage>
</organism>
<dbReference type="InterPro" id="IPR052273">
    <property type="entry name" value="PPIase_FKBP"/>
</dbReference>
<keyword evidence="4" id="KW-0677">Repeat</keyword>
<keyword evidence="5" id="KW-0106">Calcium</keyword>
<dbReference type="SUPFAM" id="SSF47473">
    <property type="entry name" value="EF-hand"/>
    <property type="match status" value="1"/>
</dbReference>
<evidence type="ECO:0000259" key="10">
    <source>
        <dbReference type="PROSITE" id="PS50222"/>
    </source>
</evidence>
<evidence type="ECO:0000313" key="11">
    <source>
        <dbReference type="EMBL" id="RMX54489.1"/>
    </source>
</evidence>
<gene>
    <name evidence="11" type="ORF">pdam_00021667</name>
</gene>
<dbReference type="InterPro" id="IPR002048">
    <property type="entry name" value="EF_hand_dom"/>
</dbReference>
<sequence>MSSSCFTSLAFIACLFVYAYAHERPEQERDHLSVGIMRKPDDCPRESKDGDHLTVRYNNTLIDQTPILTTRNSRYFCFQVAGYLRREGMSHGEGDESHNMLLQEIFHEEDKNKDGFISHEEFQGIKHHEL</sequence>
<evidence type="ECO:0000256" key="4">
    <source>
        <dbReference type="ARBA" id="ARBA00022737"/>
    </source>
</evidence>
<feature type="domain" description="EF-hand" evidence="10">
    <location>
        <begin position="97"/>
        <end position="130"/>
    </location>
</feature>
<accession>A0A3M6ULN6</accession>
<dbReference type="STRING" id="46731.A0A3M6ULN6"/>
<dbReference type="EC" id="5.2.1.8" evidence="2"/>
<dbReference type="PANTHER" id="PTHR46222">
    <property type="entry name" value="PEPTIDYL-PROLYL CIS-TRANS ISOMERASE FKBP7/14"/>
    <property type="match status" value="1"/>
</dbReference>
<dbReference type="AlphaFoldDB" id="A0A3M6ULN6"/>
<evidence type="ECO:0000256" key="9">
    <source>
        <dbReference type="SAM" id="SignalP"/>
    </source>
</evidence>
<evidence type="ECO:0000256" key="2">
    <source>
        <dbReference type="ARBA" id="ARBA00013194"/>
    </source>
</evidence>
<comment type="caution">
    <text evidence="11">The sequence shown here is derived from an EMBL/GenBank/DDBJ whole genome shotgun (WGS) entry which is preliminary data.</text>
</comment>